<gene>
    <name evidence="5" type="ORF">DIU77_010910</name>
    <name evidence="6" type="ORF">DIU77_07100</name>
</gene>
<reference evidence="5 7" key="3">
    <citation type="journal article" date="2021" name="BMC Genomics">
        <title>Genome-resolved metagenome and metatranscriptome analyses of thermophilic composting reveal key bacterial players and their metabolic interactions.</title>
        <authorList>
            <person name="Braga L.P.P."/>
            <person name="Pereira R.V."/>
            <person name="Martins L.F."/>
            <person name="Moura L.M.S."/>
            <person name="Sanchez F.B."/>
            <person name="Patane J.S.L."/>
            <person name="da Silva A.M."/>
            <person name="Setubal J.C."/>
        </authorList>
    </citation>
    <scope>NUCLEOTIDE SEQUENCE [LARGE SCALE GENOMIC DNA]</scope>
    <source>
        <strain evidence="5">ZC4RG45</strain>
    </source>
</reference>
<name>A0A2W4JHW7_9PSEU</name>
<accession>A0A2W4JHW7</accession>
<evidence type="ECO:0000256" key="1">
    <source>
        <dbReference type="ARBA" id="ARBA00023015"/>
    </source>
</evidence>
<evidence type="ECO:0000259" key="4">
    <source>
        <dbReference type="PROSITE" id="PS50956"/>
    </source>
</evidence>
<dbReference type="AlphaFoldDB" id="A0A2W4JHW7"/>
<evidence type="ECO:0000313" key="5">
    <source>
        <dbReference type="EMBL" id="MFO7192740.1"/>
    </source>
</evidence>
<keyword evidence="2" id="KW-0238">DNA-binding</keyword>
<dbReference type="InterPro" id="IPR011008">
    <property type="entry name" value="Dimeric_a/b-barrel"/>
</dbReference>
<dbReference type="InterPro" id="IPR019888">
    <property type="entry name" value="Tscrpt_reg_AsnC-like"/>
</dbReference>
<evidence type="ECO:0000256" key="3">
    <source>
        <dbReference type="ARBA" id="ARBA00023163"/>
    </source>
</evidence>
<dbReference type="Gene3D" id="3.30.70.920">
    <property type="match status" value="1"/>
</dbReference>
<dbReference type="Gene3D" id="1.10.10.10">
    <property type="entry name" value="Winged helix-like DNA-binding domain superfamily/Winged helix DNA-binding domain"/>
    <property type="match status" value="1"/>
</dbReference>
<reference evidence="5" key="4">
    <citation type="submission" date="2023-08" db="EMBL/GenBank/DDBJ databases">
        <authorList>
            <person name="Guima S.E.S."/>
            <person name="Martins L.F."/>
            <person name="Silva A.M."/>
            <person name="Setubal J.C."/>
        </authorList>
    </citation>
    <scope>NUCLEOTIDE SEQUENCE</scope>
    <source>
        <strain evidence="5">ZC4RG45</strain>
    </source>
</reference>
<dbReference type="Pfam" id="PF01037">
    <property type="entry name" value="AsnC_trans_reg"/>
    <property type="match status" value="1"/>
</dbReference>
<dbReference type="InterPro" id="IPR000485">
    <property type="entry name" value="AsnC-type_HTH_dom"/>
</dbReference>
<reference evidence="6" key="2">
    <citation type="submission" date="2018-05" db="EMBL/GenBank/DDBJ databases">
        <authorList>
            <person name="Lanie J.A."/>
            <person name="Ng W.-L."/>
            <person name="Kazmierczak K.M."/>
            <person name="Andrzejewski T.M."/>
            <person name="Davidsen T.M."/>
            <person name="Wayne K.J."/>
            <person name="Tettelin H."/>
            <person name="Glass J.I."/>
            <person name="Rusch D."/>
            <person name="Podicherti R."/>
            <person name="Tsui H.-C.T."/>
            <person name="Winkler M.E."/>
        </authorList>
    </citation>
    <scope>NUCLEOTIDE SEQUENCE</scope>
    <source>
        <strain evidence="6">ZC4RG45</strain>
    </source>
</reference>
<dbReference type="EMBL" id="QGUI02000125">
    <property type="protein sequence ID" value="MFO7192740.1"/>
    <property type="molecule type" value="Genomic_DNA"/>
</dbReference>
<dbReference type="STRING" id="1111738.GCA_000427905_02568"/>
<dbReference type="InterPro" id="IPR019887">
    <property type="entry name" value="Tscrpt_reg_AsnC/Lrp_C"/>
</dbReference>
<dbReference type="InterPro" id="IPR036388">
    <property type="entry name" value="WH-like_DNA-bd_sf"/>
</dbReference>
<dbReference type="SUPFAM" id="SSF46785">
    <property type="entry name" value="Winged helix' DNA-binding domain"/>
    <property type="match status" value="1"/>
</dbReference>
<comment type="caution">
    <text evidence="6">The sequence shown here is derived from an EMBL/GenBank/DDBJ whole genome shotgun (WGS) entry which is preliminary data.</text>
</comment>
<protein>
    <submittedName>
        <fullName evidence="6">Lrp/AsnC family transcriptional regulator</fullName>
    </submittedName>
</protein>
<dbReference type="PROSITE" id="PS50956">
    <property type="entry name" value="HTH_ASNC_2"/>
    <property type="match status" value="1"/>
</dbReference>
<dbReference type="SUPFAM" id="SSF54909">
    <property type="entry name" value="Dimeric alpha+beta barrel"/>
    <property type="match status" value="1"/>
</dbReference>
<proteinExistence type="predicted"/>
<dbReference type="PRINTS" id="PR00033">
    <property type="entry name" value="HTHASNC"/>
</dbReference>
<dbReference type="SMART" id="SM00344">
    <property type="entry name" value="HTH_ASNC"/>
    <property type="match status" value="1"/>
</dbReference>
<feature type="domain" description="HTH asnC-type" evidence="4">
    <location>
        <begin position="8"/>
        <end position="46"/>
    </location>
</feature>
<dbReference type="Proteomes" id="UP000249324">
    <property type="component" value="Unassembled WGS sequence"/>
</dbReference>
<dbReference type="GO" id="GO:0043565">
    <property type="term" value="F:sequence-specific DNA binding"/>
    <property type="evidence" value="ECO:0007669"/>
    <property type="project" value="InterPro"/>
</dbReference>
<organism evidence="6">
    <name type="scientific">Thermocrispum agreste</name>
    <dbReference type="NCBI Taxonomy" id="37925"/>
    <lineage>
        <taxon>Bacteria</taxon>
        <taxon>Bacillati</taxon>
        <taxon>Actinomycetota</taxon>
        <taxon>Actinomycetes</taxon>
        <taxon>Pseudonocardiales</taxon>
        <taxon>Pseudonocardiaceae</taxon>
        <taxon>Thermocrispum</taxon>
    </lineage>
</organism>
<dbReference type="GO" id="GO:0043200">
    <property type="term" value="P:response to amino acid"/>
    <property type="evidence" value="ECO:0007669"/>
    <property type="project" value="TreeGrafter"/>
</dbReference>
<sequence>MPGKPLALDDIDHRLLAELQADADRTLRDLGELVGLSPSAVLRRVEGYKAGGLLERKVAVLDTSQVPDLVLAVCLVTVERQTPEHRRAFCDLLKRTPQVQQVYDVSGVWDYVVILAAHGLPEVRELAERLFEADENVRKLTTLFVLDPVKTGCAVPTRPMEA</sequence>
<keyword evidence="3" id="KW-0804">Transcription</keyword>
<evidence type="ECO:0000313" key="7">
    <source>
        <dbReference type="Proteomes" id="UP000249324"/>
    </source>
</evidence>
<keyword evidence="1" id="KW-0805">Transcription regulation</keyword>
<dbReference type="PANTHER" id="PTHR30154">
    <property type="entry name" value="LEUCINE-RESPONSIVE REGULATORY PROTEIN"/>
    <property type="match status" value="1"/>
</dbReference>
<evidence type="ECO:0000256" key="2">
    <source>
        <dbReference type="ARBA" id="ARBA00023125"/>
    </source>
</evidence>
<dbReference type="GO" id="GO:0005829">
    <property type="term" value="C:cytosol"/>
    <property type="evidence" value="ECO:0007669"/>
    <property type="project" value="TreeGrafter"/>
</dbReference>
<dbReference type="InterPro" id="IPR036390">
    <property type="entry name" value="WH_DNA-bd_sf"/>
</dbReference>
<dbReference type="Pfam" id="PF13404">
    <property type="entry name" value="HTH_AsnC-type"/>
    <property type="match status" value="1"/>
</dbReference>
<dbReference type="EMBL" id="QGUI01000212">
    <property type="protein sequence ID" value="PZM98822.1"/>
    <property type="molecule type" value="Genomic_DNA"/>
</dbReference>
<reference evidence="5" key="1">
    <citation type="submission" date="2018-05" db="EMBL/GenBank/DDBJ databases">
        <authorList>
            <person name="Moura L."/>
            <person name="Setubal J.C."/>
        </authorList>
    </citation>
    <scope>NUCLEOTIDE SEQUENCE</scope>
    <source>
        <strain evidence="5">ZC4RG45</strain>
    </source>
</reference>
<evidence type="ECO:0000313" key="6">
    <source>
        <dbReference type="EMBL" id="PZM98822.1"/>
    </source>
</evidence>
<dbReference type="PANTHER" id="PTHR30154:SF34">
    <property type="entry name" value="TRANSCRIPTIONAL REGULATOR AZLB"/>
    <property type="match status" value="1"/>
</dbReference>